<gene>
    <name evidence="2" type="ORF">AVJ23_16210</name>
</gene>
<dbReference type="Proteomes" id="UP000054396">
    <property type="component" value="Unassembled WGS sequence"/>
</dbReference>
<dbReference type="AlphaFoldDB" id="A0A0W7WGG8"/>
<sequence>MTALKQFDRLEATGLWRRSPDEQRREVIVSLGDATLTMSDINGTALAHWSLGAVNRANGTAVPAIYFPDNDPGETLELGADETEMINGIDRLLRAIERRRPHPGKLRFVLSGMAALALGVAAVVWFPDALQRYTVSVVPPLKRAEIGGALLQSVQRVTGPPCMTEEARRPLRRLAMRVLGEGAAGRVVIVPDGPQTSAHLPGGLILLNRSVVEDHEDPDVAAGHILVEAQRAAVTDPLADLIAHAGLMASLRLLTTGNLPDSALSDYAEHLVTASPVAVGDETLLAAFAAAELRSSPYAYAQDITGETMLPLIEADPRAEEGSRPVLSDADWVRLQGICGA</sequence>
<keyword evidence="1" id="KW-0812">Transmembrane</keyword>
<evidence type="ECO:0000313" key="3">
    <source>
        <dbReference type="Proteomes" id="UP000054396"/>
    </source>
</evidence>
<dbReference type="RefSeq" id="WP_058863261.1">
    <property type="nucleotide sequence ID" value="NZ_LPXO01000011.1"/>
</dbReference>
<reference evidence="2 3" key="1">
    <citation type="submission" date="2015-12" db="EMBL/GenBank/DDBJ databases">
        <authorList>
            <person name="Shamseldin A."/>
            <person name="Moawad H."/>
            <person name="Abd El-Rahim W.M."/>
            <person name="Sadowsky M.J."/>
        </authorList>
    </citation>
    <scope>NUCLEOTIDE SEQUENCE [LARGE SCALE GENOMIC DNA]</scope>
    <source>
        <strain evidence="2 3">SJ5A-1</strain>
    </source>
</reference>
<keyword evidence="3" id="KW-1185">Reference proteome</keyword>
<dbReference type="OrthoDB" id="7822309at2"/>
<evidence type="ECO:0008006" key="4">
    <source>
        <dbReference type="Google" id="ProtNLM"/>
    </source>
</evidence>
<organism evidence="2 3">
    <name type="scientific">Pseudoponticoccus marisrubri</name>
    <dbReference type="NCBI Taxonomy" id="1685382"/>
    <lineage>
        <taxon>Bacteria</taxon>
        <taxon>Pseudomonadati</taxon>
        <taxon>Pseudomonadota</taxon>
        <taxon>Alphaproteobacteria</taxon>
        <taxon>Rhodobacterales</taxon>
        <taxon>Roseobacteraceae</taxon>
        <taxon>Pseudoponticoccus</taxon>
    </lineage>
</organism>
<evidence type="ECO:0000313" key="2">
    <source>
        <dbReference type="EMBL" id="KUF09697.1"/>
    </source>
</evidence>
<dbReference type="STRING" id="1685382.AVJ23_16210"/>
<name>A0A0W7WGG8_9RHOB</name>
<proteinExistence type="predicted"/>
<protein>
    <recommendedName>
        <fullName evidence="4">Peptidase M48 domain-containing protein</fullName>
    </recommendedName>
</protein>
<accession>A0A0W7WGG8</accession>
<comment type="caution">
    <text evidence="2">The sequence shown here is derived from an EMBL/GenBank/DDBJ whole genome shotgun (WGS) entry which is preliminary data.</text>
</comment>
<feature type="transmembrane region" description="Helical" evidence="1">
    <location>
        <begin position="108"/>
        <end position="126"/>
    </location>
</feature>
<dbReference type="EMBL" id="LPXO01000011">
    <property type="protein sequence ID" value="KUF09697.1"/>
    <property type="molecule type" value="Genomic_DNA"/>
</dbReference>
<keyword evidence="1" id="KW-0472">Membrane</keyword>
<evidence type="ECO:0000256" key="1">
    <source>
        <dbReference type="SAM" id="Phobius"/>
    </source>
</evidence>
<keyword evidence="1" id="KW-1133">Transmembrane helix</keyword>